<dbReference type="AlphaFoldDB" id="A0A319DNW4"/>
<dbReference type="Proteomes" id="UP000247810">
    <property type="component" value="Unassembled WGS sequence"/>
</dbReference>
<evidence type="ECO:0000256" key="1">
    <source>
        <dbReference type="SAM" id="MobiDB-lite"/>
    </source>
</evidence>
<name>A0A319DNW4_9EURO</name>
<proteinExistence type="predicted"/>
<sequence length="111" mass="13226">MSHKFRSQQRKKNARSIASEDPWRVDTPFGPPQIPHFQGRGIWRIRNTLQRFTPSARAEKELLKQKNRFKIPLTERNIDAFVSEQLFTDACYPDKHSRELQISAWLERLSY</sequence>
<gene>
    <name evidence="2" type="ORF">BO71DRAFT_222953</name>
</gene>
<dbReference type="OrthoDB" id="4223756at2759"/>
<accession>A0A319DNW4</accession>
<organism evidence="2 3">
    <name type="scientific">Aspergillus ellipticus CBS 707.79</name>
    <dbReference type="NCBI Taxonomy" id="1448320"/>
    <lineage>
        <taxon>Eukaryota</taxon>
        <taxon>Fungi</taxon>
        <taxon>Dikarya</taxon>
        <taxon>Ascomycota</taxon>
        <taxon>Pezizomycotina</taxon>
        <taxon>Eurotiomycetes</taxon>
        <taxon>Eurotiomycetidae</taxon>
        <taxon>Eurotiales</taxon>
        <taxon>Aspergillaceae</taxon>
        <taxon>Aspergillus</taxon>
        <taxon>Aspergillus subgen. Circumdati</taxon>
    </lineage>
</organism>
<dbReference type="VEuPathDB" id="FungiDB:BO71DRAFT_222953"/>
<protein>
    <submittedName>
        <fullName evidence="2">Uncharacterized protein</fullName>
    </submittedName>
</protein>
<dbReference type="STRING" id="1448320.A0A319DNW4"/>
<evidence type="ECO:0000313" key="3">
    <source>
        <dbReference type="Proteomes" id="UP000247810"/>
    </source>
</evidence>
<keyword evidence="3" id="KW-1185">Reference proteome</keyword>
<evidence type="ECO:0000313" key="2">
    <source>
        <dbReference type="EMBL" id="PYH99355.1"/>
    </source>
</evidence>
<feature type="compositionally biased region" description="Basic residues" evidence="1">
    <location>
        <begin position="1"/>
        <end position="14"/>
    </location>
</feature>
<reference evidence="2 3" key="1">
    <citation type="submission" date="2018-02" db="EMBL/GenBank/DDBJ databases">
        <title>The genomes of Aspergillus section Nigri reveals drivers in fungal speciation.</title>
        <authorList>
            <consortium name="DOE Joint Genome Institute"/>
            <person name="Vesth T.C."/>
            <person name="Nybo J."/>
            <person name="Theobald S."/>
            <person name="Brandl J."/>
            <person name="Frisvad J.C."/>
            <person name="Nielsen K.F."/>
            <person name="Lyhne E.K."/>
            <person name="Kogle M.E."/>
            <person name="Kuo A."/>
            <person name="Riley R."/>
            <person name="Clum A."/>
            <person name="Nolan M."/>
            <person name="Lipzen A."/>
            <person name="Salamov A."/>
            <person name="Henrissat B."/>
            <person name="Wiebenga A."/>
            <person name="De vries R.P."/>
            <person name="Grigoriev I.V."/>
            <person name="Mortensen U.H."/>
            <person name="Andersen M.R."/>
            <person name="Baker S.E."/>
        </authorList>
    </citation>
    <scope>NUCLEOTIDE SEQUENCE [LARGE SCALE GENOMIC DNA]</scope>
    <source>
        <strain evidence="2 3">CBS 707.79</strain>
    </source>
</reference>
<dbReference type="EMBL" id="KZ825803">
    <property type="protein sequence ID" value="PYH99355.1"/>
    <property type="molecule type" value="Genomic_DNA"/>
</dbReference>
<feature type="region of interest" description="Disordered" evidence="1">
    <location>
        <begin position="1"/>
        <end position="32"/>
    </location>
</feature>